<reference evidence="1" key="1">
    <citation type="journal article" date="2015" name="Nature">
        <title>Complex archaea that bridge the gap between prokaryotes and eukaryotes.</title>
        <authorList>
            <person name="Spang A."/>
            <person name="Saw J.H."/>
            <person name="Jorgensen S.L."/>
            <person name="Zaremba-Niedzwiedzka K."/>
            <person name="Martijn J."/>
            <person name="Lind A.E."/>
            <person name="van Eijk R."/>
            <person name="Schleper C."/>
            <person name="Guy L."/>
            <person name="Ettema T.J."/>
        </authorList>
    </citation>
    <scope>NUCLEOTIDE SEQUENCE</scope>
</reference>
<feature type="non-terminal residue" evidence="1">
    <location>
        <position position="25"/>
    </location>
</feature>
<dbReference type="EMBL" id="LAZR01058895">
    <property type="protein sequence ID" value="KKK68946.1"/>
    <property type="molecule type" value="Genomic_DNA"/>
</dbReference>
<comment type="caution">
    <text evidence="1">The sequence shown here is derived from an EMBL/GenBank/DDBJ whole genome shotgun (WGS) entry which is preliminary data.</text>
</comment>
<protein>
    <submittedName>
        <fullName evidence="1">Uncharacterized protein</fullName>
    </submittedName>
</protein>
<accession>A0A0F9A9P3</accession>
<proteinExistence type="predicted"/>
<gene>
    <name evidence="1" type="ORF">LCGC14_2938940</name>
</gene>
<evidence type="ECO:0000313" key="1">
    <source>
        <dbReference type="EMBL" id="KKK68946.1"/>
    </source>
</evidence>
<sequence length="25" mass="2994">MSLENKTIKELEELLEEIEDIIFNT</sequence>
<organism evidence="1">
    <name type="scientific">marine sediment metagenome</name>
    <dbReference type="NCBI Taxonomy" id="412755"/>
    <lineage>
        <taxon>unclassified sequences</taxon>
        <taxon>metagenomes</taxon>
        <taxon>ecological metagenomes</taxon>
    </lineage>
</organism>
<dbReference type="AlphaFoldDB" id="A0A0F9A9P3"/>
<name>A0A0F9A9P3_9ZZZZ</name>